<dbReference type="Pfam" id="PF12822">
    <property type="entry name" value="ECF_trnsprt"/>
    <property type="match status" value="1"/>
</dbReference>
<dbReference type="GO" id="GO:0022857">
    <property type="term" value="F:transmembrane transporter activity"/>
    <property type="evidence" value="ECO:0007669"/>
    <property type="project" value="InterPro"/>
</dbReference>
<keyword evidence="3" id="KW-1185">Reference proteome</keyword>
<evidence type="ECO:0000256" key="1">
    <source>
        <dbReference type="SAM" id="Phobius"/>
    </source>
</evidence>
<dbReference type="NCBIfam" id="TIGR04518">
    <property type="entry name" value="ECF_S_folT_fam"/>
    <property type="match status" value="1"/>
</dbReference>
<evidence type="ECO:0000313" key="2">
    <source>
        <dbReference type="EMBL" id="RSU08479.1"/>
    </source>
</evidence>
<feature type="transmembrane region" description="Helical" evidence="1">
    <location>
        <begin position="98"/>
        <end position="124"/>
    </location>
</feature>
<keyword evidence="1" id="KW-0472">Membrane</keyword>
<protein>
    <submittedName>
        <fullName evidence="2">ECF transporter S component</fullName>
    </submittedName>
</protein>
<comment type="caution">
    <text evidence="2">The sequence shown here is derived from an EMBL/GenBank/DDBJ whole genome shotgun (WGS) entry which is preliminary data.</text>
</comment>
<keyword evidence="1" id="KW-1133">Transmembrane helix</keyword>
<dbReference type="Proteomes" id="UP000288669">
    <property type="component" value="Unassembled WGS sequence"/>
</dbReference>
<dbReference type="RefSeq" id="WP_126823113.1">
    <property type="nucleotide sequence ID" value="NZ_JBHLWU010000001.1"/>
</dbReference>
<dbReference type="OrthoDB" id="2243574at2"/>
<dbReference type="EMBL" id="NGJZ01000001">
    <property type="protein sequence ID" value="RSU08479.1"/>
    <property type="molecule type" value="Genomic_DNA"/>
</dbReference>
<dbReference type="InterPro" id="IPR024529">
    <property type="entry name" value="ECF_trnsprt_substrate-spec"/>
</dbReference>
<accession>A0A430AK93</accession>
<dbReference type="AlphaFoldDB" id="A0A430AK93"/>
<name>A0A430AK93_9ENTE</name>
<feature type="transmembrane region" description="Helical" evidence="1">
    <location>
        <begin position="136"/>
        <end position="154"/>
    </location>
</feature>
<keyword evidence="1" id="KW-0812">Transmembrane</keyword>
<evidence type="ECO:0000313" key="3">
    <source>
        <dbReference type="Proteomes" id="UP000288669"/>
    </source>
</evidence>
<feature type="transmembrane region" description="Helical" evidence="1">
    <location>
        <begin position="72"/>
        <end position="91"/>
    </location>
</feature>
<feature type="transmembrane region" description="Helical" evidence="1">
    <location>
        <begin position="6"/>
        <end position="24"/>
    </location>
</feature>
<reference evidence="2 3" key="1">
    <citation type="submission" date="2017-05" db="EMBL/GenBank/DDBJ databases">
        <title>Vagococcus spp. assemblies.</title>
        <authorList>
            <person name="Gulvik C.A."/>
        </authorList>
    </citation>
    <scope>NUCLEOTIDE SEQUENCE [LARGE SCALE GENOMIC DNA]</scope>
    <source>
        <strain evidence="2 3">DSM 24756</strain>
    </source>
</reference>
<sequence length="169" mass="19382">MLKSLVLTYSALILVLNIVLYKFSIGPSFFKVTFSFFPLALSGYLFGPWWSSILALFSNILCFTIFGSGSFHPLFLMTALLSGFISGLFLYRKNVNLVSVIITQLLLMVPLSLFLNSWFIALVYGIDYHFVFLGRLWRNVGLIPIQIIMVYLLIKAFEKRKLLAQNKFR</sequence>
<organism evidence="2 3">
    <name type="scientific">Vagococcus entomophilus</name>
    <dbReference type="NCBI Taxonomy" id="1160095"/>
    <lineage>
        <taxon>Bacteria</taxon>
        <taxon>Bacillati</taxon>
        <taxon>Bacillota</taxon>
        <taxon>Bacilli</taxon>
        <taxon>Lactobacillales</taxon>
        <taxon>Enterococcaceae</taxon>
        <taxon>Vagococcus</taxon>
    </lineage>
</organism>
<gene>
    <name evidence="2" type="ORF">CBF30_04365</name>
</gene>
<proteinExistence type="predicted"/>
<dbReference type="Gene3D" id="1.10.1760.20">
    <property type="match status" value="1"/>
</dbReference>
<dbReference type="InterPro" id="IPR030949">
    <property type="entry name" value="ECF_S_folate_fam"/>
</dbReference>
<feature type="transmembrane region" description="Helical" evidence="1">
    <location>
        <begin position="36"/>
        <end position="66"/>
    </location>
</feature>